<evidence type="ECO:0000313" key="1">
    <source>
        <dbReference type="EMBL" id="BBC80825.1"/>
    </source>
</evidence>
<organism evidence="1 2">
    <name type="scientific">Acetobacter orientalis</name>
    <dbReference type="NCBI Taxonomy" id="146474"/>
    <lineage>
        <taxon>Bacteria</taxon>
        <taxon>Pseudomonadati</taxon>
        <taxon>Pseudomonadota</taxon>
        <taxon>Alphaproteobacteria</taxon>
        <taxon>Acetobacterales</taxon>
        <taxon>Acetobacteraceae</taxon>
        <taxon>Acetobacter</taxon>
    </lineage>
</organism>
<dbReference type="Proteomes" id="UP000270034">
    <property type="component" value="Chromosome"/>
</dbReference>
<dbReference type="KEGG" id="aot:AcetOri_orf03750"/>
<dbReference type="AlphaFoldDB" id="A0A2Z5ZK96"/>
<evidence type="ECO:0000313" key="2">
    <source>
        <dbReference type="Proteomes" id="UP000270034"/>
    </source>
</evidence>
<name>A0A2Z5ZK96_9PROT</name>
<dbReference type="EMBL" id="AP018515">
    <property type="protein sequence ID" value="BBC80825.1"/>
    <property type="molecule type" value="Genomic_DNA"/>
</dbReference>
<protein>
    <submittedName>
        <fullName evidence="1">6-deoxyerythronolide-B synthase</fullName>
    </submittedName>
</protein>
<sequence>MLHWLRTLHTLPQRMACSPNVSITQTGGTLKAPPQQVIWEQVPYFW</sequence>
<reference evidence="1 2" key="1">
    <citation type="submission" date="2018-02" db="EMBL/GenBank/DDBJ databases">
        <title>Acetobacter orientalis genome.</title>
        <authorList>
            <person name="Nakashima N."/>
            <person name="Tamura T."/>
        </authorList>
    </citation>
    <scope>NUCLEOTIDE SEQUENCE [LARGE SCALE GENOMIC DNA]</scope>
    <source>
        <strain evidence="1 2">FAN1</strain>
    </source>
</reference>
<proteinExistence type="predicted"/>
<gene>
    <name evidence="1" type="ORF">AcetOrient_orf03750</name>
</gene>
<accession>A0A2Z5ZK96</accession>